<gene>
    <name evidence="9" type="ORF">QBC35DRAFT_229853</name>
</gene>
<dbReference type="PROSITE" id="PS00463">
    <property type="entry name" value="ZN2_CY6_FUNGAL_1"/>
    <property type="match status" value="1"/>
</dbReference>
<evidence type="ECO:0000256" key="3">
    <source>
        <dbReference type="ARBA" id="ARBA00023015"/>
    </source>
</evidence>
<proteinExistence type="predicted"/>
<evidence type="ECO:0000313" key="10">
    <source>
        <dbReference type="Proteomes" id="UP001302126"/>
    </source>
</evidence>
<accession>A0AAN6WT35</accession>
<evidence type="ECO:0000256" key="7">
    <source>
        <dbReference type="SAM" id="MobiDB-lite"/>
    </source>
</evidence>
<dbReference type="SMART" id="SM00906">
    <property type="entry name" value="Fungal_trans"/>
    <property type="match status" value="1"/>
</dbReference>
<comment type="subcellular location">
    <subcellularLocation>
        <location evidence="1">Nucleus</location>
    </subcellularLocation>
</comment>
<feature type="region of interest" description="Disordered" evidence="7">
    <location>
        <begin position="63"/>
        <end position="91"/>
    </location>
</feature>
<feature type="domain" description="Zn(2)-C6 fungal-type" evidence="8">
    <location>
        <begin position="19"/>
        <end position="49"/>
    </location>
</feature>
<organism evidence="9 10">
    <name type="scientific">Podospora australis</name>
    <dbReference type="NCBI Taxonomy" id="1536484"/>
    <lineage>
        <taxon>Eukaryota</taxon>
        <taxon>Fungi</taxon>
        <taxon>Dikarya</taxon>
        <taxon>Ascomycota</taxon>
        <taxon>Pezizomycotina</taxon>
        <taxon>Sordariomycetes</taxon>
        <taxon>Sordariomycetidae</taxon>
        <taxon>Sordariales</taxon>
        <taxon>Podosporaceae</taxon>
        <taxon>Podospora</taxon>
    </lineage>
</organism>
<dbReference type="GO" id="GO:0000981">
    <property type="term" value="F:DNA-binding transcription factor activity, RNA polymerase II-specific"/>
    <property type="evidence" value="ECO:0007669"/>
    <property type="project" value="InterPro"/>
</dbReference>
<dbReference type="InterPro" id="IPR007219">
    <property type="entry name" value="XnlR_reg_dom"/>
</dbReference>
<keyword evidence="10" id="KW-1185">Reference proteome</keyword>
<dbReference type="Pfam" id="PF04082">
    <property type="entry name" value="Fungal_trans"/>
    <property type="match status" value="1"/>
</dbReference>
<evidence type="ECO:0000256" key="6">
    <source>
        <dbReference type="ARBA" id="ARBA00023242"/>
    </source>
</evidence>
<protein>
    <submittedName>
        <fullName evidence="9">Fungal-specific transcription factor domain-containing protein</fullName>
    </submittedName>
</protein>
<dbReference type="InterPro" id="IPR001138">
    <property type="entry name" value="Zn2Cys6_DnaBD"/>
</dbReference>
<reference evidence="9" key="2">
    <citation type="submission" date="2023-05" db="EMBL/GenBank/DDBJ databases">
        <authorList>
            <consortium name="Lawrence Berkeley National Laboratory"/>
            <person name="Steindorff A."/>
            <person name="Hensen N."/>
            <person name="Bonometti L."/>
            <person name="Westerberg I."/>
            <person name="Brannstrom I.O."/>
            <person name="Guillou S."/>
            <person name="Cros-Aarteil S."/>
            <person name="Calhoun S."/>
            <person name="Haridas S."/>
            <person name="Kuo A."/>
            <person name="Mondo S."/>
            <person name="Pangilinan J."/>
            <person name="Riley R."/>
            <person name="Labutti K."/>
            <person name="Andreopoulos B."/>
            <person name="Lipzen A."/>
            <person name="Chen C."/>
            <person name="Yanf M."/>
            <person name="Daum C."/>
            <person name="Ng V."/>
            <person name="Clum A."/>
            <person name="Ohm R."/>
            <person name="Martin F."/>
            <person name="Silar P."/>
            <person name="Natvig D."/>
            <person name="Lalanne C."/>
            <person name="Gautier V."/>
            <person name="Ament-Velasquez S.L."/>
            <person name="Kruys A."/>
            <person name="Hutchinson M.I."/>
            <person name="Powell A.J."/>
            <person name="Barry K."/>
            <person name="Miller A.N."/>
            <person name="Grigoriev I.V."/>
            <person name="Debuchy R."/>
            <person name="Gladieux P."/>
            <person name="Thoren M.H."/>
            <person name="Johannesson H."/>
        </authorList>
    </citation>
    <scope>NUCLEOTIDE SEQUENCE</scope>
    <source>
        <strain evidence="9">PSN309</strain>
    </source>
</reference>
<evidence type="ECO:0000256" key="1">
    <source>
        <dbReference type="ARBA" id="ARBA00004123"/>
    </source>
</evidence>
<keyword evidence="5" id="KW-0804">Transcription</keyword>
<dbReference type="PANTHER" id="PTHR46910:SF37">
    <property type="entry name" value="ZN(II)2CYS6 TRANSCRIPTION FACTOR (EUROFUNG)"/>
    <property type="match status" value="1"/>
</dbReference>
<evidence type="ECO:0000313" key="9">
    <source>
        <dbReference type="EMBL" id="KAK4187665.1"/>
    </source>
</evidence>
<dbReference type="SUPFAM" id="SSF57701">
    <property type="entry name" value="Zn2/Cys6 DNA-binding domain"/>
    <property type="match status" value="1"/>
</dbReference>
<dbReference type="PROSITE" id="PS50048">
    <property type="entry name" value="ZN2_CY6_FUNGAL_2"/>
    <property type="match status" value="1"/>
</dbReference>
<dbReference type="Gene3D" id="4.10.240.10">
    <property type="entry name" value="Zn(2)-C6 fungal-type DNA-binding domain"/>
    <property type="match status" value="1"/>
</dbReference>
<dbReference type="GO" id="GO:0006351">
    <property type="term" value="P:DNA-templated transcription"/>
    <property type="evidence" value="ECO:0007669"/>
    <property type="project" value="InterPro"/>
</dbReference>
<keyword evidence="4" id="KW-0238">DNA-binding</keyword>
<keyword evidence="6" id="KW-0539">Nucleus</keyword>
<feature type="compositionally biased region" description="Pro residues" evidence="7">
    <location>
        <begin position="73"/>
        <end position="83"/>
    </location>
</feature>
<evidence type="ECO:0000256" key="4">
    <source>
        <dbReference type="ARBA" id="ARBA00023125"/>
    </source>
</evidence>
<dbReference type="AlphaFoldDB" id="A0AAN6WT35"/>
<reference evidence="9" key="1">
    <citation type="journal article" date="2023" name="Mol. Phylogenet. Evol.">
        <title>Genome-scale phylogeny and comparative genomics of the fungal order Sordariales.</title>
        <authorList>
            <person name="Hensen N."/>
            <person name="Bonometti L."/>
            <person name="Westerberg I."/>
            <person name="Brannstrom I.O."/>
            <person name="Guillou S."/>
            <person name="Cros-Aarteil S."/>
            <person name="Calhoun S."/>
            <person name="Haridas S."/>
            <person name="Kuo A."/>
            <person name="Mondo S."/>
            <person name="Pangilinan J."/>
            <person name="Riley R."/>
            <person name="LaButti K."/>
            <person name="Andreopoulos B."/>
            <person name="Lipzen A."/>
            <person name="Chen C."/>
            <person name="Yan M."/>
            <person name="Daum C."/>
            <person name="Ng V."/>
            <person name="Clum A."/>
            <person name="Steindorff A."/>
            <person name="Ohm R.A."/>
            <person name="Martin F."/>
            <person name="Silar P."/>
            <person name="Natvig D.O."/>
            <person name="Lalanne C."/>
            <person name="Gautier V."/>
            <person name="Ament-Velasquez S.L."/>
            <person name="Kruys A."/>
            <person name="Hutchinson M.I."/>
            <person name="Powell A.J."/>
            <person name="Barry K."/>
            <person name="Miller A.N."/>
            <person name="Grigoriev I.V."/>
            <person name="Debuchy R."/>
            <person name="Gladieux P."/>
            <person name="Hiltunen Thoren M."/>
            <person name="Johannesson H."/>
        </authorList>
    </citation>
    <scope>NUCLEOTIDE SEQUENCE</scope>
    <source>
        <strain evidence="9">PSN309</strain>
    </source>
</reference>
<keyword evidence="3" id="KW-0805">Transcription regulation</keyword>
<keyword evidence="2" id="KW-0479">Metal-binding</keyword>
<dbReference type="InterPro" id="IPR036864">
    <property type="entry name" value="Zn2-C6_fun-type_DNA-bd_sf"/>
</dbReference>
<comment type="caution">
    <text evidence="9">The sequence shown here is derived from an EMBL/GenBank/DDBJ whole genome shotgun (WGS) entry which is preliminary data.</text>
</comment>
<dbReference type="EMBL" id="MU864399">
    <property type="protein sequence ID" value="KAK4187665.1"/>
    <property type="molecule type" value="Genomic_DNA"/>
</dbReference>
<evidence type="ECO:0000256" key="2">
    <source>
        <dbReference type="ARBA" id="ARBA00022723"/>
    </source>
</evidence>
<dbReference type="InterPro" id="IPR050987">
    <property type="entry name" value="AtrR-like"/>
</dbReference>
<dbReference type="CDD" id="cd12148">
    <property type="entry name" value="fungal_TF_MHR"/>
    <property type="match status" value="1"/>
</dbReference>
<dbReference type="GO" id="GO:0008270">
    <property type="term" value="F:zinc ion binding"/>
    <property type="evidence" value="ECO:0007669"/>
    <property type="project" value="InterPro"/>
</dbReference>
<dbReference type="CDD" id="cd00067">
    <property type="entry name" value="GAL4"/>
    <property type="match status" value="1"/>
</dbReference>
<name>A0AAN6WT35_9PEZI</name>
<dbReference type="GO" id="GO:0003677">
    <property type="term" value="F:DNA binding"/>
    <property type="evidence" value="ECO:0007669"/>
    <property type="project" value="UniProtKB-KW"/>
</dbReference>
<dbReference type="GO" id="GO:0005634">
    <property type="term" value="C:nucleus"/>
    <property type="evidence" value="ECO:0007669"/>
    <property type="project" value="UniProtKB-SubCell"/>
</dbReference>
<dbReference type="Proteomes" id="UP001302126">
    <property type="component" value="Unassembled WGS sequence"/>
</dbReference>
<dbReference type="Pfam" id="PF00172">
    <property type="entry name" value="Zn_clus"/>
    <property type="match status" value="1"/>
</dbReference>
<dbReference type="SMART" id="SM00066">
    <property type="entry name" value="GAL4"/>
    <property type="match status" value="1"/>
</dbReference>
<evidence type="ECO:0000256" key="5">
    <source>
        <dbReference type="ARBA" id="ARBA00023163"/>
    </source>
</evidence>
<sequence>MSQRSRDVQVVRGLEKRKACDLCHIKKIRCDAKKPTCSHCVVYVAKCVYTPYIRKRRHEVQVQSSTLADEPVAPKPAPLPEPAPHSRTELPPTSELVPHVQNYFANFNSIFPLFDSKTFTAILNGLESPKGPDAVLIAAVNVILALSYEPGSTTLPGYDQATCIENAQSRINHLLAAESHDHLLRIQVLLGLVILRQGTSPAPEGFSMTNSLVASAIKLVHRLGLQQSRTNVQFDAETSLQRQRVFWIAYILDRDTSMRAHDPPLQQENDHDIPIFESTPGYGLMSFTTAAGEEAIFDFFQARIKLAQVQGIIYEQLYSVRAISQPPENRQQTVNRIHGMLVAWFQHHVPVQLLPENLSTEVLALTPSFIRQLITVYFTYLSCYLHIHRVGSHNAEWITRLVNYSQTILFPSSPSPGQSPFTPLLSQESSTSKDVLLVARETAKLFRLVDRTDSSLIWNTGCTYISATLVLIANCLTVSEQGGDLDEEDAKLMEEAMQFFKGLADEMPHFQTLEKACAELECRARIARTRHTSGKWPEPNRGTGTGAAWLETEARKSAGFSAIQLVEAFTTASVKPYQTRLWRAGQ</sequence>
<dbReference type="PANTHER" id="PTHR46910">
    <property type="entry name" value="TRANSCRIPTION FACTOR PDR1"/>
    <property type="match status" value="1"/>
</dbReference>
<evidence type="ECO:0000259" key="8">
    <source>
        <dbReference type="PROSITE" id="PS50048"/>
    </source>
</evidence>